<dbReference type="SUPFAM" id="SSF48452">
    <property type="entry name" value="TPR-like"/>
    <property type="match status" value="1"/>
</dbReference>
<dbReference type="FunCoup" id="A0A1Q3DFH2">
    <property type="interactions" value="2741"/>
</dbReference>
<dbReference type="InterPro" id="IPR051730">
    <property type="entry name" value="NASP-like"/>
</dbReference>
<dbReference type="Pfam" id="PF10516">
    <property type="entry name" value="SHNi-TPR"/>
    <property type="match status" value="1"/>
</dbReference>
<dbReference type="PANTHER" id="PTHR15081">
    <property type="entry name" value="NUCLEAR AUTOANTIGENIC SPERM PROTEIN NASP -RELATED"/>
    <property type="match status" value="1"/>
</dbReference>
<dbReference type="Proteomes" id="UP000187406">
    <property type="component" value="Unassembled WGS sequence"/>
</dbReference>
<gene>
    <name evidence="9" type="ORF">CFOL_v3_34398</name>
</gene>
<dbReference type="InterPro" id="IPR019734">
    <property type="entry name" value="TPR_rpt"/>
</dbReference>
<evidence type="ECO:0000313" key="9">
    <source>
        <dbReference type="EMBL" id="GAV90998.1"/>
    </source>
</evidence>
<name>A0A1Q3DFH2_CEPFO</name>
<dbReference type="SMART" id="SM00028">
    <property type="entry name" value="TPR"/>
    <property type="match status" value="3"/>
</dbReference>
<keyword evidence="3" id="KW-0677">Repeat</keyword>
<protein>
    <submittedName>
        <fullName evidence="9">TPR_1 domain-containing protein/SHNi-TPR domain-containing protein</fullName>
    </submittedName>
</protein>
<organism evidence="9 10">
    <name type="scientific">Cephalotus follicularis</name>
    <name type="common">Albany pitcher plant</name>
    <dbReference type="NCBI Taxonomy" id="3775"/>
    <lineage>
        <taxon>Eukaryota</taxon>
        <taxon>Viridiplantae</taxon>
        <taxon>Streptophyta</taxon>
        <taxon>Embryophyta</taxon>
        <taxon>Tracheophyta</taxon>
        <taxon>Spermatophyta</taxon>
        <taxon>Magnoliopsida</taxon>
        <taxon>eudicotyledons</taxon>
        <taxon>Gunneridae</taxon>
        <taxon>Pentapetalae</taxon>
        <taxon>rosids</taxon>
        <taxon>fabids</taxon>
        <taxon>Oxalidales</taxon>
        <taxon>Cephalotaceae</taxon>
        <taxon>Cephalotus</taxon>
    </lineage>
</organism>
<feature type="non-terminal residue" evidence="9">
    <location>
        <position position="1"/>
    </location>
</feature>
<comment type="subcellular location">
    <subcellularLocation>
        <location evidence="1">Nucleus</location>
    </subcellularLocation>
</comment>
<dbReference type="AlphaFoldDB" id="A0A1Q3DFH2"/>
<dbReference type="GO" id="GO:0006335">
    <property type="term" value="P:DNA replication-dependent chromatin assembly"/>
    <property type="evidence" value="ECO:0007669"/>
    <property type="project" value="TreeGrafter"/>
</dbReference>
<evidence type="ECO:0000256" key="3">
    <source>
        <dbReference type="ARBA" id="ARBA00022737"/>
    </source>
</evidence>
<evidence type="ECO:0000259" key="8">
    <source>
        <dbReference type="Pfam" id="PF10516"/>
    </source>
</evidence>
<evidence type="ECO:0000256" key="7">
    <source>
        <dbReference type="SAM" id="MobiDB-lite"/>
    </source>
</evidence>
<accession>A0A1Q3DFH2</accession>
<feature type="region of interest" description="Disordered" evidence="7">
    <location>
        <begin position="13"/>
        <end position="33"/>
    </location>
</feature>
<dbReference type="GO" id="GO:0005654">
    <property type="term" value="C:nucleoplasm"/>
    <property type="evidence" value="ECO:0007669"/>
    <property type="project" value="TreeGrafter"/>
</dbReference>
<keyword evidence="10" id="KW-1185">Reference proteome</keyword>
<keyword evidence="4 6" id="KW-0802">TPR repeat</keyword>
<feature type="repeat" description="TPR" evidence="6">
    <location>
        <begin position="113"/>
        <end position="146"/>
    </location>
</feature>
<sequence>AIKRVLIFESATKRKRKRKPSQFSNSHFKTNQKIELSKAMAEESPNSTSEVSVIMTEQTLSSPPNLILETQTSTEATIASQIQVGTESTCNNIKAESSAVMSDGDREKTLEFADDLMDKGSMALKQNDFGEAAEFFSRALEIRVAHYGELALECVNAYYQYGRALLYKSQDEADPLGAVPKKEGESDKDGHDKNAANGETSVTSVSSNHDQDGISDQQEEAANDVSGGKDLEEEEDDGSMDDEDLAEAEEDDSDLDLAWKMLDVARAIAERHPGDTMEKVDILSVLAEVSLEREDIETSLSDYQKALIILERLVEPDSRLLAALNFQICLCLEIGSKPQEAVIYCMNAISICKSRLQRLKDELKSSTEMATEIDDCIQQSSNGLQIDKVATDEGGEIESLVGLLGELEKKLEDLQHLVANPKSILAEILGMASARTGDSEKSASLAVMSSSQMGTATSNGGFDSPTVSTAHTNGAAEVTHLGVVGRGVKRVLRNTSAAESVSVKKPTLYSSLDEGDGSAC</sequence>
<dbReference type="PANTHER" id="PTHR15081:SF1">
    <property type="entry name" value="NUCLEAR AUTOANTIGENIC SPERM PROTEIN"/>
    <property type="match status" value="1"/>
</dbReference>
<dbReference type="PROSITE" id="PS50005">
    <property type="entry name" value="TPR"/>
    <property type="match status" value="1"/>
</dbReference>
<feature type="domain" description="Tetratricopeptide SHNi-TPR" evidence="8">
    <location>
        <begin position="281"/>
        <end position="317"/>
    </location>
</feature>
<reference evidence="10" key="1">
    <citation type="submission" date="2016-04" db="EMBL/GenBank/DDBJ databases">
        <title>Cephalotus genome sequencing.</title>
        <authorList>
            <person name="Fukushima K."/>
            <person name="Hasebe M."/>
            <person name="Fang X."/>
        </authorList>
    </citation>
    <scope>NUCLEOTIDE SEQUENCE [LARGE SCALE GENOMIC DNA]</scope>
    <source>
        <strain evidence="10">cv. St1</strain>
    </source>
</reference>
<dbReference type="InParanoid" id="A0A1Q3DFH2"/>
<dbReference type="Gene3D" id="1.25.40.10">
    <property type="entry name" value="Tetratricopeptide repeat domain"/>
    <property type="match status" value="1"/>
</dbReference>
<dbReference type="GO" id="GO:0034080">
    <property type="term" value="P:CENP-A containing chromatin assembly"/>
    <property type="evidence" value="ECO:0007669"/>
    <property type="project" value="TreeGrafter"/>
</dbReference>
<feature type="compositionally biased region" description="Polar residues" evidence="7">
    <location>
        <begin position="197"/>
        <end position="208"/>
    </location>
</feature>
<dbReference type="GO" id="GO:0042393">
    <property type="term" value="F:histone binding"/>
    <property type="evidence" value="ECO:0007669"/>
    <property type="project" value="TreeGrafter"/>
</dbReference>
<dbReference type="EMBL" id="BDDD01006838">
    <property type="protein sequence ID" value="GAV90998.1"/>
    <property type="molecule type" value="Genomic_DNA"/>
</dbReference>
<comment type="caution">
    <text evidence="9">The sequence shown here is derived from an EMBL/GenBank/DDBJ whole genome shotgun (WGS) entry which is preliminary data.</text>
</comment>
<evidence type="ECO:0000256" key="2">
    <source>
        <dbReference type="ARBA" id="ARBA00008402"/>
    </source>
</evidence>
<evidence type="ECO:0000256" key="1">
    <source>
        <dbReference type="ARBA" id="ARBA00004123"/>
    </source>
</evidence>
<comment type="similarity">
    <text evidence="2">Belongs to the NASP family.</text>
</comment>
<evidence type="ECO:0000256" key="5">
    <source>
        <dbReference type="ARBA" id="ARBA00023242"/>
    </source>
</evidence>
<evidence type="ECO:0000256" key="4">
    <source>
        <dbReference type="ARBA" id="ARBA00022803"/>
    </source>
</evidence>
<evidence type="ECO:0000256" key="6">
    <source>
        <dbReference type="PROSITE-ProRule" id="PRU00339"/>
    </source>
</evidence>
<evidence type="ECO:0000313" key="10">
    <source>
        <dbReference type="Proteomes" id="UP000187406"/>
    </source>
</evidence>
<dbReference type="InterPro" id="IPR019544">
    <property type="entry name" value="Tetratricopeptide_SHNi-TPR_dom"/>
</dbReference>
<feature type="region of interest" description="Disordered" evidence="7">
    <location>
        <begin position="176"/>
        <end position="252"/>
    </location>
</feature>
<dbReference type="InterPro" id="IPR011990">
    <property type="entry name" value="TPR-like_helical_dom_sf"/>
</dbReference>
<dbReference type="OrthoDB" id="5587616at2759"/>
<dbReference type="STRING" id="3775.A0A1Q3DFH2"/>
<feature type="compositionally biased region" description="Basic and acidic residues" evidence="7">
    <location>
        <begin position="180"/>
        <end position="194"/>
    </location>
</feature>
<keyword evidence="5" id="KW-0539">Nucleus</keyword>
<feature type="compositionally biased region" description="Acidic residues" evidence="7">
    <location>
        <begin position="231"/>
        <end position="252"/>
    </location>
</feature>
<feature type="compositionally biased region" description="Polar residues" evidence="7">
    <location>
        <begin position="21"/>
        <end position="33"/>
    </location>
</feature>
<proteinExistence type="inferred from homology"/>